<gene>
    <name evidence="7" type="ORF">CRE_08686</name>
</gene>
<reference evidence="7" key="1">
    <citation type="submission" date="2007-07" db="EMBL/GenBank/DDBJ databases">
        <title>PCAP assembly of the Caenorhabditis remanei genome.</title>
        <authorList>
            <consortium name="The Caenorhabditis remanei Sequencing Consortium"/>
            <person name="Wilson R.K."/>
        </authorList>
    </citation>
    <scope>NUCLEOTIDE SEQUENCE [LARGE SCALE GENOMIC DNA]</scope>
    <source>
        <strain evidence="7">PB4641</strain>
    </source>
</reference>
<dbReference type="GO" id="GO:0007606">
    <property type="term" value="P:sensory perception of chemical stimulus"/>
    <property type="evidence" value="ECO:0007669"/>
    <property type="project" value="InterPro"/>
</dbReference>
<dbReference type="RefSeq" id="XP_003116511.2">
    <property type="nucleotide sequence ID" value="XM_003116463.2"/>
</dbReference>
<evidence type="ECO:0000256" key="6">
    <source>
        <dbReference type="SAM" id="Phobius"/>
    </source>
</evidence>
<dbReference type="PANTHER" id="PTHR23128">
    <property type="entry name" value="SERPENTINE RECEPTOR, CLASS E (EPSILON)-RELATED"/>
    <property type="match status" value="1"/>
</dbReference>
<evidence type="ECO:0000256" key="5">
    <source>
        <dbReference type="ARBA" id="ARBA00023136"/>
    </source>
</evidence>
<evidence type="ECO:0000256" key="4">
    <source>
        <dbReference type="ARBA" id="ARBA00022989"/>
    </source>
</evidence>
<dbReference type="OMA" id="CFVIERS"/>
<dbReference type="InParanoid" id="E3LJD3"/>
<evidence type="ECO:0000256" key="3">
    <source>
        <dbReference type="ARBA" id="ARBA00022692"/>
    </source>
</evidence>
<dbReference type="eggNOG" id="ENOG502TG32">
    <property type="taxonomic scope" value="Eukaryota"/>
</dbReference>
<dbReference type="PANTHER" id="PTHR23128:SF35">
    <property type="entry name" value="SERPENTINE RECEPTOR, CLASS E (EPSILON)"/>
    <property type="match status" value="1"/>
</dbReference>
<dbReference type="AlphaFoldDB" id="E3LJD3"/>
<sequence length="366" mass="42554">MNLLFGNSTDFWVPSYVLNDNSYITWTNFPLFLLFFLSIIISVFFVINAMNVIHKIRKLHDNATWIVLSILSAWFEGLIGMLMICPYKFGFCTLGDPSRVFYGFESDEYLPINLSWESAPLLIGSILIWHYLGLLNGGIICFVIERSLATLLSRDYESTPRQWLSISLHILHHLIAIVMCIFFCFHILPLKILIFFNASGFAFQVPYVFFLRHYNTSKRSKMRLAENITNHSLAAKFQTEENVRSMHVSGDLYENRQFYSIFQIATRLSIVVGVFDVLFLIVIILATCQVPGAQLFFQVTELVLFLNPIFLIPGIMSSVEEWRNKFMEFSPINRLRIDPNHNPYIVPQNPRETAEIHFSQLQNYWI</sequence>
<accession>E3LJD3</accession>
<keyword evidence="5 6" id="KW-0472">Membrane</keyword>
<dbReference type="KEGG" id="crq:GCK72_019873"/>
<dbReference type="InterPro" id="IPR004151">
    <property type="entry name" value="7TM_GPCR_serpentine_rcpt_Sre"/>
</dbReference>
<comment type="subcellular location">
    <subcellularLocation>
        <location evidence="1">Membrane</location>
        <topology evidence="1">Multi-pass membrane protein</topology>
    </subcellularLocation>
</comment>
<name>E3LJD3_CAERE</name>
<organism evidence="8">
    <name type="scientific">Caenorhabditis remanei</name>
    <name type="common">Caenorhabditis vulgaris</name>
    <dbReference type="NCBI Taxonomy" id="31234"/>
    <lineage>
        <taxon>Eukaryota</taxon>
        <taxon>Metazoa</taxon>
        <taxon>Ecdysozoa</taxon>
        <taxon>Nematoda</taxon>
        <taxon>Chromadorea</taxon>
        <taxon>Rhabditida</taxon>
        <taxon>Rhabditina</taxon>
        <taxon>Rhabditomorpha</taxon>
        <taxon>Rhabditoidea</taxon>
        <taxon>Rhabditidae</taxon>
        <taxon>Peloderinae</taxon>
        <taxon>Caenorhabditis</taxon>
    </lineage>
</organism>
<dbReference type="GeneID" id="9820254"/>
<evidence type="ECO:0000256" key="2">
    <source>
        <dbReference type="ARBA" id="ARBA00006803"/>
    </source>
</evidence>
<feature type="transmembrane region" description="Helical" evidence="6">
    <location>
        <begin position="65"/>
        <end position="89"/>
    </location>
</feature>
<feature type="transmembrane region" description="Helical" evidence="6">
    <location>
        <begin position="293"/>
        <end position="316"/>
    </location>
</feature>
<dbReference type="HOGENOM" id="CLU_063305_1_0_1"/>
<dbReference type="Pfam" id="PF03125">
    <property type="entry name" value="Sre"/>
    <property type="match status" value="1"/>
</dbReference>
<dbReference type="CTD" id="9820254"/>
<feature type="transmembrane region" description="Helical" evidence="6">
    <location>
        <begin position="31"/>
        <end position="53"/>
    </location>
</feature>
<dbReference type="EMBL" id="DS268409">
    <property type="protein sequence ID" value="EFO95407.1"/>
    <property type="molecule type" value="Genomic_DNA"/>
</dbReference>
<dbReference type="GO" id="GO:0016020">
    <property type="term" value="C:membrane"/>
    <property type="evidence" value="ECO:0007669"/>
    <property type="project" value="UniProtKB-SubCell"/>
</dbReference>
<protein>
    <submittedName>
        <fullName evidence="7">Uncharacterized protein</fullName>
    </submittedName>
</protein>
<feature type="transmembrane region" description="Helical" evidence="6">
    <location>
        <begin position="121"/>
        <end position="144"/>
    </location>
</feature>
<evidence type="ECO:0000313" key="8">
    <source>
        <dbReference type="Proteomes" id="UP000008281"/>
    </source>
</evidence>
<feature type="transmembrane region" description="Helical" evidence="6">
    <location>
        <begin position="194"/>
        <end position="214"/>
    </location>
</feature>
<keyword evidence="3 6" id="KW-0812">Transmembrane</keyword>
<evidence type="ECO:0000256" key="1">
    <source>
        <dbReference type="ARBA" id="ARBA00004141"/>
    </source>
</evidence>
<comment type="similarity">
    <text evidence="2">Belongs to the nematode receptor-like protein sre family.</text>
</comment>
<keyword evidence="8" id="KW-1185">Reference proteome</keyword>
<keyword evidence="4 6" id="KW-1133">Transmembrane helix</keyword>
<feature type="transmembrane region" description="Helical" evidence="6">
    <location>
        <begin position="264"/>
        <end position="287"/>
    </location>
</feature>
<dbReference type="Proteomes" id="UP000008281">
    <property type="component" value="Unassembled WGS sequence"/>
</dbReference>
<proteinExistence type="inferred from homology"/>
<evidence type="ECO:0000313" key="7">
    <source>
        <dbReference type="EMBL" id="EFO95407.1"/>
    </source>
</evidence>
<feature type="transmembrane region" description="Helical" evidence="6">
    <location>
        <begin position="164"/>
        <end position="188"/>
    </location>
</feature>